<evidence type="ECO:0000256" key="5">
    <source>
        <dbReference type="ARBA" id="ARBA00023049"/>
    </source>
</evidence>
<evidence type="ECO:0000256" key="2">
    <source>
        <dbReference type="ARBA" id="ARBA00022723"/>
    </source>
</evidence>
<accession>A0A7W0CB40</accession>
<name>A0A7W0CB40_9BACT</name>
<dbReference type="GO" id="GO:0006508">
    <property type="term" value="P:proteolysis"/>
    <property type="evidence" value="ECO:0007669"/>
    <property type="project" value="UniProtKB-KW"/>
</dbReference>
<feature type="domain" description="MPN" evidence="7">
    <location>
        <begin position="91"/>
        <end position="213"/>
    </location>
</feature>
<dbReference type="InterPro" id="IPR020891">
    <property type="entry name" value="UPF0758_CS"/>
</dbReference>
<keyword evidence="3" id="KW-0378">Hydrolase</keyword>
<dbReference type="PROSITE" id="PS50249">
    <property type="entry name" value="MPN"/>
    <property type="match status" value="1"/>
</dbReference>
<evidence type="ECO:0000259" key="7">
    <source>
        <dbReference type="PROSITE" id="PS50249"/>
    </source>
</evidence>
<protein>
    <submittedName>
        <fullName evidence="8">DNA repair protein RadC</fullName>
    </submittedName>
</protein>
<dbReference type="PANTHER" id="PTHR30471">
    <property type="entry name" value="DNA REPAIR PROTEIN RADC"/>
    <property type="match status" value="1"/>
</dbReference>
<dbReference type="AlphaFoldDB" id="A0A7W0CB40"/>
<evidence type="ECO:0000256" key="1">
    <source>
        <dbReference type="ARBA" id="ARBA00022670"/>
    </source>
</evidence>
<dbReference type="NCBIfam" id="TIGR00608">
    <property type="entry name" value="radc"/>
    <property type="match status" value="1"/>
</dbReference>
<dbReference type="GO" id="GO:0046872">
    <property type="term" value="F:metal ion binding"/>
    <property type="evidence" value="ECO:0007669"/>
    <property type="project" value="UniProtKB-KW"/>
</dbReference>
<gene>
    <name evidence="8" type="ORF">HNR65_002846</name>
</gene>
<dbReference type="InterPro" id="IPR025657">
    <property type="entry name" value="RadC_JAB"/>
</dbReference>
<dbReference type="InterPro" id="IPR046778">
    <property type="entry name" value="UPF0758_N"/>
</dbReference>
<dbReference type="PANTHER" id="PTHR30471:SF3">
    <property type="entry name" value="UPF0758 PROTEIN YEES-RELATED"/>
    <property type="match status" value="1"/>
</dbReference>
<dbReference type="SUPFAM" id="SSF47781">
    <property type="entry name" value="RuvA domain 2-like"/>
    <property type="match status" value="1"/>
</dbReference>
<keyword evidence="5" id="KW-0482">Metalloprotease</keyword>
<keyword evidence="1" id="KW-0645">Protease</keyword>
<evidence type="ECO:0000256" key="3">
    <source>
        <dbReference type="ARBA" id="ARBA00022801"/>
    </source>
</evidence>
<sequence length="231" mass="25658">MREKFLDAGLPGFHDYEVVELLLTLATPQKDCKDAAKAAIKRFETLAGVLDAPVEALCEIKGIGPKNVFGIKLVPAVAERYLEKKINNTDPVSNASALFDYLYQSMAGRGRECFKVLFLDAKNRVQATEILFEGTLTAGAVYPREVVKRALEYRAASVIFAHNHPSGDPEPSSADMAITRRLIFACLSMNITVHEHLIIGDRRYYSFADAGHIASMCRQYEQELARFTANP</sequence>
<keyword evidence="2" id="KW-0479">Metal-binding</keyword>
<evidence type="ECO:0000256" key="4">
    <source>
        <dbReference type="ARBA" id="ARBA00022833"/>
    </source>
</evidence>
<evidence type="ECO:0000313" key="9">
    <source>
        <dbReference type="Proteomes" id="UP000525298"/>
    </source>
</evidence>
<keyword evidence="9" id="KW-1185">Reference proteome</keyword>
<comment type="similarity">
    <text evidence="6">Belongs to the UPF0758 family.</text>
</comment>
<dbReference type="InterPro" id="IPR010994">
    <property type="entry name" value="RuvA_2-like"/>
</dbReference>
<dbReference type="GO" id="GO:0008237">
    <property type="term" value="F:metallopeptidase activity"/>
    <property type="evidence" value="ECO:0007669"/>
    <property type="project" value="UniProtKB-KW"/>
</dbReference>
<dbReference type="InterPro" id="IPR001405">
    <property type="entry name" value="UPF0758"/>
</dbReference>
<proteinExistence type="inferred from homology"/>
<dbReference type="Proteomes" id="UP000525298">
    <property type="component" value="Unassembled WGS sequence"/>
</dbReference>
<organism evidence="8 9">
    <name type="scientific">Desulfosalsimonas propionicica</name>
    <dbReference type="NCBI Taxonomy" id="332175"/>
    <lineage>
        <taxon>Bacteria</taxon>
        <taxon>Pseudomonadati</taxon>
        <taxon>Thermodesulfobacteriota</taxon>
        <taxon>Desulfobacteria</taxon>
        <taxon>Desulfobacterales</taxon>
        <taxon>Desulfosalsimonadaceae</taxon>
        <taxon>Desulfosalsimonas</taxon>
    </lineage>
</organism>
<evidence type="ECO:0000256" key="6">
    <source>
        <dbReference type="RuleBase" id="RU003797"/>
    </source>
</evidence>
<comment type="caution">
    <text evidence="8">The sequence shown here is derived from an EMBL/GenBank/DDBJ whole genome shotgun (WGS) entry which is preliminary data.</text>
</comment>
<dbReference type="PROSITE" id="PS01302">
    <property type="entry name" value="UPF0758"/>
    <property type="match status" value="1"/>
</dbReference>
<dbReference type="EMBL" id="JACDUS010000010">
    <property type="protein sequence ID" value="MBA2882494.1"/>
    <property type="molecule type" value="Genomic_DNA"/>
</dbReference>
<dbReference type="RefSeq" id="WP_332309034.1">
    <property type="nucleotide sequence ID" value="NZ_JACDUS010000010.1"/>
</dbReference>
<dbReference type="Pfam" id="PF20582">
    <property type="entry name" value="UPF0758_N"/>
    <property type="match status" value="1"/>
</dbReference>
<dbReference type="CDD" id="cd08071">
    <property type="entry name" value="MPN_DUF2466"/>
    <property type="match status" value="1"/>
</dbReference>
<dbReference type="Pfam" id="PF04002">
    <property type="entry name" value="RadC"/>
    <property type="match status" value="1"/>
</dbReference>
<dbReference type="InterPro" id="IPR037518">
    <property type="entry name" value="MPN"/>
</dbReference>
<reference evidence="8 9" key="1">
    <citation type="submission" date="2020-07" db="EMBL/GenBank/DDBJ databases">
        <title>Genomic Encyclopedia of Type Strains, Phase IV (KMG-IV): sequencing the most valuable type-strain genomes for metagenomic binning, comparative biology and taxonomic classification.</title>
        <authorList>
            <person name="Goeker M."/>
        </authorList>
    </citation>
    <scope>NUCLEOTIDE SEQUENCE [LARGE SCALE GENOMIC DNA]</scope>
    <source>
        <strain evidence="8 9">DSM 17721</strain>
    </source>
</reference>
<dbReference type="Gene3D" id="3.40.140.10">
    <property type="entry name" value="Cytidine Deaminase, domain 2"/>
    <property type="match status" value="1"/>
</dbReference>
<keyword evidence="4" id="KW-0862">Zinc</keyword>
<evidence type="ECO:0000313" key="8">
    <source>
        <dbReference type="EMBL" id="MBA2882494.1"/>
    </source>
</evidence>
<dbReference type="NCBIfam" id="NF000642">
    <property type="entry name" value="PRK00024.1"/>
    <property type="match status" value="1"/>
</dbReference>